<dbReference type="OrthoDB" id="508787at2"/>
<keyword evidence="2" id="KW-1185">Reference proteome</keyword>
<proteinExistence type="predicted"/>
<protein>
    <submittedName>
        <fullName evidence="1">Uncharacterized protein</fullName>
    </submittedName>
</protein>
<evidence type="ECO:0000313" key="1">
    <source>
        <dbReference type="EMBL" id="AWV88037.1"/>
    </source>
</evidence>
<dbReference type="EMBL" id="CP030032">
    <property type="protein sequence ID" value="AWV88037.1"/>
    <property type="molecule type" value="Genomic_DNA"/>
</dbReference>
<accession>A0A2Z4FGG5</accession>
<dbReference type="InterPro" id="IPR036259">
    <property type="entry name" value="MFS_trans_sf"/>
</dbReference>
<sequence>MTRDSITREEVRDSEYRREGEEERVVPPARASWGAIFAGTAMALAVWFMLSMLGAAVGLSSFDPAQDADPFSGFGVGMGLWLAVQIIVALFVGGWVSGRLAGKPRGLDGALNAGVVWALAFLLGIFGVTSFTSSLVSGVTSVVSKGASVAAGAVGGVIDEVGKQTPELQRGQIVSTIQREAQEMLRQTDSQALQPGQVEETAEDLKGIAGDTARDIAASPQDAQQELSQAINQAFGSLDGVVDAADRDAVVNVLAARTNMSRAEASETVDQWAQTYQEALAGLEEAGEEIAATAKSAAGDASDAVATVLWWSLLGIVLGLFAALAGGYIGSPRLEAWREREEIEHRRHRVVYAG</sequence>
<dbReference type="AlphaFoldDB" id="A0A2Z4FGG5"/>
<organism evidence="1 2">
    <name type="scientific">Bradymonas sediminis</name>
    <dbReference type="NCBI Taxonomy" id="1548548"/>
    <lineage>
        <taxon>Bacteria</taxon>
        <taxon>Deltaproteobacteria</taxon>
        <taxon>Bradymonadales</taxon>
        <taxon>Bradymonadaceae</taxon>
        <taxon>Bradymonas</taxon>
    </lineage>
</organism>
<dbReference type="Proteomes" id="UP000249799">
    <property type="component" value="Chromosome"/>
</dbReference>
<dbReference type="RefSeq" id="WP_111331422.1">
    <property type="nucleotide sequence ID" value="NZ_CP030032.1"/>
</dbReference>
<name>A0A2Z4FGG5_9DELT</name>
<evidence type="ECO:0000313" key="2">
    <source>
        <dbReference type="Proteomes" id="UP000249799"/>
    </source>
</evidence>
<gene>
    <name evidence="1" type="ORF">DN745_01290</name>
</gene>
<reference evidence="1 2" key="1">
    <citation type="submission" date="2018-06" db="EMBL/GenBank/DDBJ databases">
        <title>Lujinxingia sediminis gen. nov. sp. nov., a new facultative anaerobic member of the class Deltaproteobacteria, and proposal of Lujinxingaceae fam. nov.</title>
        <authorList>
            <person name="Guo L.-Y."/>
            <person name="Li C.-M."/>
            <person name="Wang S."/>
            <person name="Du Z.-J."/>
        </authorList>
    </citation>
    <scope>NUCLEOTIDE SEQUENCE [LARGE SCALE GENOMIC DNA]</scope>
    <source>
        <strain evidence="1 2">FA350</strain>
    </source>
</reference>
<dbReference type="SUPFAM" id="SSF103473">
    <property type="entry name" value="MFS general substrate transporter"/>
    <property type="match status" value="1"/>
</dbReference>
<dbReference type="KEGG" id="bsed:DN745_01290"/>